<dbReference type="PIRSF" id="PIRSF002741">
    <property type="entry name" value="MppA"/>
    <property type="match status" value="1"/>
</dbReference>
<evidence type="ECO:0000256" key="1">
    <source>
        <dbReference type="ARBA" id="ARBA00004418"/>
    </source>
</evidence>
<evidence type="ECO:0000259" key="5">
    <source>
        <dbReference type="Pfam" id="PF00496"/>
    </source>
</evidence>
<dbReference type="GO" id="GO:1904680">
    <property type="term" value="F:peptide transmembrane transporter activity"/>
    <property type="evidence" value="ECO:0007669"/>
    <property type="project" value="TreeGrafter"/>
</dbReference>
<dbReference type="PANTHER" id="PTHR30290">
    <property type="entry name" value="PERIPLASMIC BINDING COMPONENT OF ABC TRANSPORTER"/>
    <property type="match status" value="1"/>
</dbReference>
<reference evidence="6" key="2">
    <citation type="submission" date="2023-01" db="EMBL/GenBank/DDBJ databases">
        <authorList>
            <person name="Sun Q."/>
            <person name="Evtushenko L."/>
        </authorList>
    </citation>
    <scope>NUCLEOTIDE SEQUENCE</scope>
    <source>
        <strain evidence="6">VKM B-2789</strain>
    </source>
</reference>
<comment type="subcellular location">
    <subcellularLocation>
        <location evidence="1">Periplasm</location>
    </subcellularLocation>
</comment>
<keyword evidence="4" id="KW-0732">Signal</keyword>
<dbReference type="FunFam" id="3.90.76.10:FF:000007">
    <property type="entry name" value="Dipeptide ABC transporter periplasmic dipeptide-binding protein"/>
    <property type="match status" value="1"/>
</dbReference>
<dbReference type="GO" id="GO:0043190">
    <property type="term" value="C:ATP-binding cassette (ABC) transporter complex"/>
    <property type="evidence" value="ECO:0007669"/>
    <property type="project" value="InterPro"/>
</dbReference>
<sequence length="542" mass="59894">MNRREFLKSASVLSSVAATGVAAPAVWSSASAQSARAETLLLVSEAGPNNLDIHGVGTNRPGYEVAWNCYDRLMSYGTKTLPDGSVSYDQSKLVPELAESWDVSANSATFKLRKNATFHDGSPVTAQDVKWSFDRSVSVGGFPTFQMKAGSLEKPEQFVVVDDHTFRVDFLRPDRLTMPDLAVIVPSVFNSKLVQSKATEQDKWGMEFTKQNTAGGGAYKVAKWTSGTEVIFERNDSWACGPMPSIKRVVWRMVPSAGNRRALIERGDADISFDLPAKDFVELDKAGKVKVVSNPVSNGVQYIGMNVTKPPFDKLEVRQAVAYAIPYQKIMDAVMFGLGKPLFGAASNKVSEPVWPQAHGYNTDIAKAKELLAKAGYPEGFETTLSFDLGAAVVNEPLCTLVQESLGQIGIKVTLNKIPGANWRGEITKKEMPLIANFFSGWLDYPEYFFFWAYHGQNAVFNTMGYKSAEMDKLIDGARTAAAVSDWPVYDKDVTGFIDLAFADMPRVPLFQPYLSVAMQKSIAGYQYWFHRQLDYRTLRKA</sequence>
<dbReference type="InterPro" id="IPR030678">
    <property type="entry name" value="Peptide/Ni-bd"/>
</dbReference>
<dbReference type="GO" id="GO:0015833">
    <property type="term" value="P:peptide transport"/>
    <property type="evidence" value="ECO:0007669"/>
    <property type="project" value="TreeGrafter"/>
</dbReference>
<comment type="similarity">
    <text evidence="2">Belongs to the bacterial solute-binding protein 5 family.</text>
</comment>
<dbReference type="InterPro" id="IPR039424">
    <property type="entry name" value="SBP_5"/>
</dbReference>
<dbReference type="Gene3D" id="3.90.76.10">
    <property type="entry name" value="Dipeptide-binding Protein, Domain 1"/>
    <property type="match status" value="1"/>
</dbReference>
<comment type="caution">
    <text evidence="6">The sequence shown here is derived from an EMBL/GenBank/DDBJ whole genome shotgun (WGS) entry which is preliminary data.</text>
</comment>
<evidence type="ECO:0000256" key="2">
    <source>
        <dbReference type="ARBA" id="ARBA00005695"/>
    </source>
</evidence>
<feature type="domain" description="Solute-binding protein family 5" evidence="5">
    <location>
        <begin position="92"/>
        <end position="459"/>
    </location>
</feature>
<dbReference type="Proteomes" id="UP001143330">
    <property type="component" value="Unassembled WGS sequence"/>
</dbReference>
<proteinExistence type="inferred from homology"/>
<dbReference type="AlphaFoldDB" id="A0A9W6JXV6"/>
<name>A0A9W6JXV6_9HYPH</name>
<protein>
    <submittedName>
        <fullName evidence="6">ABC transporter substrate-binding protein</fullName>
    </submittedName>
</protein>
<reference evidence="6" key="1">
    <citation type="journal article" date="2014" name="Int. J. Syst. Evol. Microbiol.">
        <title>Complete genome sequence of Corynebacterium casei LMG S-19264T (=DSM 44701T), isolated from a smear-ripened cheese.</title>
        <authorList>
            <consortium name="US DOE Joint Genome Institute (JGI-PGF)"/>
            <person name="Walter F."/>
            <person name="Albersmeier A."/>
            <person name="Kalinowski J."/>
            <person name="Ruckert C."/>
        </authorList>
    </citation>
    <scope>NUCLEOTIDE SEQUENCE</scope>
    <source>
        <strain evidence="6">VKM B-2789</strain>
    </source>
</reference>
<dbReference type="Pfam" id="PF00496">
    <property type="entry name" value="SBP_bac_5"/>
    <property type="match status" value="1"/>
</dbReference>
<dbReference type="InterPro" id="IPR000914">
    <property type="entry name" value="SBP_5_dom"/>
</dbReference>
<dbReference type="Gene3D" id="3.10.105.10">
    <property type="entry name" value="Dipeptide-binding Protein, Domain 3"/>
    <property type="match status" value="1"/>
</dbReference>
<gene>
    <name evidence="6" type="ORF">GCM10017653_32120</name>
</gene>
<dbReference type="InterPro" id="IPR006311">
    <property type="entry name" value="TAT_signal"/>
</dbReference>
<keyword evidence="7" id="KW-1185">Reference proteome</keyword>
<evidence type="ECO:0000256" key="4">
    <source>
        <dbReference type="ARBA" id="ARBA00022729"/>
    </source>
</evidence>
<evidence type="ECO:0000313" key="7">
    <source>
        <dbReference type="Proteomes" id="UP001143330"/>
    </source>
</evidence>
<dbReference type="PROSITE" id="PS51318">
    <property type="entry name" value="TAT"/>
    <property type="match status" value="1"/>
</dbReference>
<keyword evidence="3" id="KW-0813">Transport</keyword>
<dbReference type="PANTHER" id="PTHR30290:SF10">
    <property type="entry name" value="PERIPLASMIC OLIGOPEPTIDE-BINDING PROTEIN-RELATED"/>
    <property type="match status" value="1"/>
</dbReference>
<evidence type="ECO:0000256" key="3">
    <source>
        <dbReference type="ARBA" id="ARBA00022448"/>
    </source>
</evidence>
<dbReference type="CDD" id="cd08512">
    <property type="entry name" value="PBP2_NikA_DppA_OppA_like_7"/>
    <property type="match status" value="1"/>
</dbReference>
<organism evidence="6 7">
    <name type="scientific">Ancylobacter defluvii</name>
    <dbReference type="NCBI Taxonomy" id="1282440"/>
    <lineage>
        <taxon>Bacteria</taxon>
        <taxon>Pseudomonadati</taxon>
        <taxon>Pseudomonadota</taxon>
        <taxon>Alphaproteobacteria</taxon>
        <taxon>Hyphomicrobiales</taxon>
        <taxon>Xanthobacteraceae</taxon>
        <taxon>Ancylobacter</taxon>
    </lineage>
</organism>
<dbReference type="RefSeq" id="WP_213364961.1">
    <property type="nucleotide sequence ID" value="NZ_BSFM01000014.1"/>
</dbReference>
<dbReference type="EMBL" id="BSFM01000014">
    <property type="protein sequence ID" value="GLK85142.1"/>
    <property type="molecule type" value="Genomic_DNA"/>
</dbReference>
<dbReference type="GO" id="GO:0030288">
    <property type="term" value="C:outer membrane-bounded periplasmic space"/>
    <property type="evidence" value="ECO:0007669"/>
    <property type="project" value="UniProtKB-ARBA"/>
</dbReference>
<dbReference type="Gene3D" id="3.40.190.10">
    <property type="entry name" value="Periplasmic binding protein-like II"/>
    <property type="match status" value="1"/>
</dbReference>
<accession>A0A9W6JXV6</accession>
<dbReference type="SUPFAM" id="SSF53850">
    <property type="entry name" value="Periplasmic binding protein-like II"/>
    <property type="match status" value="1"/>
</dbReference>
<evidence type="ECO:0000313" key="6">
    <source>
        <dbReference type="EMBL" id="GLK85142.1"/>
    </source>
</evidence>